<dbReference type="InterPro" id="IPR018946">
    <property type="entry name" value="PhoD-like_MPP"/>
</dbReference>
<dbReference type="PANTHER" id="PTHR37031">
    <property type="entry name" value="METALLOPHOSPHATASE BINDING DOMAIN PROTEIN"/>
    <property type="match status" value="1"/>
</dbReference>
<evidence type="ECO:0000313" key="3">
    <source>
        <dbReference type="Proteomes" id="UP000192920"/>
    </source>
</evidence>
<reference evidence="3" key="1">
    <citation type="submission" date="2017-04" db="EMBL/GenBank/DDBJ databases">
        <authorList>
            <person name="Varghese N."/>
            <person name="Submissions S."/>
        </authorList>
    </citation>
    <scope>NUCLEOTIDE SEQUENCE [LARGE SCALE GENOMIC DNA]</scope>
    <source>
        <strain evidence="3">DSM 22618</strain>
    </source>
</reference>
<dbReference type="RefSeq" id="WP_085277804.1">
    <property type="nucleotide sequence ID" value="NZ_FXAG01000029.1"/>
</dbReference>
<dbReference type="Pfam" id="PF09423">
    <property type="entry name" value="PhoD"/>
    <property type="match status" value="1"/>
</dbReference>
<dbReference type="Gene3D" id="3.60.21.70">
    <property type="entry name" value="PhoD-like phosphatase"/>
    <property type="match status" value="1"/>
</dbReference>
<dbReference type="InterPro" id="IPR029052">
    <property type="entry name" value="Metallo-depent_PP-like"/>
</dbReference>
<dbReference type="SUPFAM" id="SSF56300">
    <property type="entry name" value="Metallo-dependent phosphatases"/>
    <property type="match status" value="1"/>
</dbReference>
<accession>A0A1Y6C9L3</accession>
<dbReference type="STRING" id="1123014.SAMN02745746_03795"/>
<evidence type="ECO:0000313" key="2">
    <source>
        <dbReference type="EMBL" id="SMF53196.1"/>
    </source>
</evidence>
<evidence type="ECO:0000259" key="1">
    <source>
        <dbReference type="Pfam" id="PF09423"/>
    </source>
</evidence>
<proteinExistence type="predicted"/>
<dbReference type="InterPro" id="IPR038607">
    <property type="entry name" value="PhoD-like_sf"/>
</dbReference>
<dbReference type="AlphaFoldDB" id="A0A1Y6C9L3"/>
<keyword evidence="3" id="KW-1185">Reference proteome</keyword>
<dbReference type="Proteomes" id="UP000192920">
    <property type="component" value="Unassembled WGS sequence"/>
</dbReference>
<organism evidence="2 3">
    <name type="scientific">Pseudogulbenkiania subflava DSM 22618</name>
    <dbReference type="NCBI Taxonomy" id="1123014"/>
    <lineage>
        <taxon>Bacteria</taxon>
        <taxon>Pseudomonadati</taxon>
        <taxon>Pseudomonadota</taxon>
        <taxon>Betaproteobacteria</taxon>
        <taxon>Neisseriales</taxon>
        <taxon>Chromobacteriaceae</taxon>
        <taxon>Pseudogulbenkiania</taxon>
    </lineage>
</organism>
<dbReference type="EMBL" id="FXAG01000029">
    <property type="protein sequence ID" value="SMF53196.1"/>
    <property type="molecule type" value="Genomic_DNA"/>
</dbReference>
<protein>
    <submittedName>
        <fullName evidence="2">Alkaline phosphatase D</fullName>
    </submittedName>
</protein>
<feature type="domain" description="PhoD-like phosphatase metallophosphatase" evidence="1">
    <location>
        <begin position="144"/>
        <end position="466"/>
    </location>
</feature>
<gene>
    <name evidence="2" type="ORF">SAMN02745746_03795</name>
</gene>
<dbReference type="PANTHER" id="PTHR37031:SF2">
    <property type="entry name" value="PHOD-LIKE PHOSPHATASE METALLOPHOSPHATASE DOMAIN-CONTAINING PROTEIN"/>
    <property type="match status" value="1"/>
</dbReference>
<sequence>MATLLDPTSNEQKYSKLTSGVIVGATTANSTRLWVRIYQPGRWCLVVTASPLSGDLVRLEEKTVPAFLAGNGIAAAYLSEHDFTHDNSLTHVFDVPGLTPDTRYYYTVIASELDADKVARRTEIGGDAPRHFRTMPETPSEIVFGFYSCHDHISNNGSAGAWPHYLEQLGDTRAHFSIGGGDQVYVDTNGKNRFLDIWSWLKDNKKALLDKFALGKGKYDEAGIQQYLLDIYRWYYRVYWSVPELRSVFEQVPQYMIWDDHEIMDGWGSLTWKERAAQICSFWEEEDSKPNLMLLQLMWKAACQAYYEYEHSHNPATPYNPADPDQCQWDYAFCHGGAAFYVLDMRGHHDVEKNKGKKIPDKNILLGQAQFDRFRQWLGSEDVKQANALFIVSPVPVVHWVDRLVNYADLGEAKDDFKDEWGHETNQWERNQLLETLFKSIDQTGKKVVFLSGDVHCASIFRIRHRKFPAAKVYHATSSAISRKPAPKLSLIGISSGGAMENNDNVFTERLYALTGSNNFLMVRARPGPNPEIIIELNWAGGDEGEITKRRIVLD</sequence>
<name>A0A1Y6C9L3_9NEIS</name>